<geneLocation type="plasmid" evidence="3 4">
    <name>SDENCHOLpa</name>
</geneLocation>
<proteinExistence type="predicted"/>
<evidence type="ECO:0000256" key="1">
    <source>
        <dbReference type="SAM" id="Coils"/>
    </source>
</evidence>
<dbReference type="Proteomes" id="UP000242886">
    <property type="component" value="Plasmid SDENCHOLpa"/>
</dbReference>
<sequence>MKVLKKFFGAIALALGLAAGNPAHAGIPVIDAANLAQAIQQVVAWAEQYQQMVEQIQEMQKAYNNLNGIRNMGDLVNNPLSRKYLPDEYQEILSNGVGQWEAIRNAAKKFEIASTSLDASSDAAKAFEQVAKQAALNRAGAEEAYKTASKRFQDIQVLLDKVNAAPDAKDIADLQGRIQAEQVMMANEANKLQMLAQLASAQKDLHNQQVNEIAMKSSKGAMPSGW</sequence>
<keyword evidence="1" id="KW-0175">Coiled coil</keyword>
<gene>
    <name evidence="3" type="ORF">SDENCHOL_PA20027</name>
</gene>
<dbReference type="EMBL" id="LT837804">
    <property type="protein sequence ID" value="SMB33237.1"/>
    <property type="molecule type" value="Genomic_DNA"/>
</dbReference>
<dbReference type="InterPro" id="IPR023220">
    <property type="entry name" value="T4SS_VirB5-domain"/>
</dbReference>
<dbReference type="InterPro" id="IPR014158">
    <property type="entry name" value="T4SS_VirB5"/>
</dbReference>
<feature type="coiled-coil region" evidence="1">
    <location>
        <begin position="42"/>
        <end position="69"/>
    </location>
</feature>
<evidence type="ECO:0000313" key="4">
    <source>
        <dbReference type="Proteomes" id="UP000242886"/>
    </source>
</evidence>
<dbReference type="Pfam" id="PF07996">
    <property type="entry name" value="T4SS"/>
    <property type="match status" value="1"/>
</dbReference>
<dbReference type="CDD" id="cd14262">
    <property type="entry name" value="VirB5_like"/>
    <property type="match status" value="1"/>
</dbReference>
<feature type="chain" id="PRO_5031103247" evidence="2">
    <location>
        <begin position="26"/>
        <end position="226"/>
    </location>
</feature>
<keyword evidence="3" id="KW-0614">Plasmid</keyword>
<organism evidence="3 4">
    <name type="scientific">Sterolibacterium denitrificans</name>
    <dbReference type="NCBI Taxonomy" id="157592"/>
    <lineage>
        <taxon>Bacteria</taxon>
        <taxon>Pseudomonadati</taxon>
        <taxon>Pseudomonadota</taxon>
        <taxon>Betaproteobacteria</taxon>
        <taxon>Nitrosomonadales</taxon>
        <taxon>Sterolibacteriaceae</taxon>
        <taxon>Sterolibacterium</taxon>
    </lineage>
</organism>
<accession>A0A7Z7MWJ9</accession>
<reference evidence="3" key="1">
    <citation type="submission" date="2017-03" db="EMBL/GenBank/DDBJ databases">
        <authorList>
            <consortium name="AG Boll"/>
        </authorList>
    </citation>
    <scope>NUCLEOTIDE SEQUENCE [LARGE SCALE GENOMIC DNA]</scope>
    <source>
        <strain evidence="3">Chol</strain>
    </source>
</reference>
<name>A0A7Z7MWJ9_9PROT</name>
<protein>
    <submittedName>
        <fullName evidence="3">Conjugal transfer protein</fullName>
    </submittedName>
</protein>
<keyword evidence="4" id="KW-1185">Reference proteome</keyword>
<dbReference type="RefSeq" id="WP_154717493.1">
    <property type="nucleotide sequence ID" value="NZ_LT837804.1"/>
</dbReference>
<dbReference type="SUPFAM" id="SSF101082">
    <property type="entry name" value="Typo IV secretion system protein TraC"/>
    <property type="match status" value="1"/>
</dbReference>
<dbReference type="NCBIfam" id="TIGR02791">
    <property type="entry name" value="VirB5"/>
    <property type="match status" value="1"/>
</dbReference>
<feature type="signal peptide" evidence="2">
    <location>
        <begin position="1"/>
        <end position="25"/>
    </location>
</feature>
<keyword evidence="2" id="KW-0732">Signal</keyword>
<dbReference type="Gene3D" id="1.20.58.430">
    <property type="entry name" value="Type IV secretion system, VirB5-domain"/>
    <property type="match status" value="1"/>
</dbReference>
<evidence type="ECO:0000256" key="2">
    <source>
        <dbReference type="SAM" id="SignalP"/>
    </source>
</evidence>
<evidence type="ECO:0000313" key="3">
    <source>
        <dbReference type="EMBL" id="SMB33237.1"/>
    </source>
</evidence>
<dbReference type="AlphaFoldDB" id="A0A7Z7MWJ9"/>